<evidence type="ECO:0000313" key="4">
    <source>
        <dbReference type="EMBL" id="OGY94508.1"/>
    </source>
</evidence>
<dbReference type="InterPro" id="IPR002059">
    <property type="entry name" value="CSP_DNA-bd"/>
</dbReference>
<dbReference type="SUPFAM" id="SSF50249">
    <property type="entry name" value="Nucleic acid-binding proteins"/>
    <property type="match status" value="1"/>
</dbReference>
<comment type="caution">
    <text evidence="4">The sequence shown here is derived from an EMBL/GenBank/DDBJ whole genome shotgun (WGS) entry which is preliminary data.</text>
</comment>
<dbReference type="AlphaFoldDB" id="A0A1G2BZE1"/>
<gene>
    <name evidence="4" type="ORF">A2406_04350</name>
</gene>
<comment type="subcellular location">
    <subcellularLocation>
        <location evidence="1">Cytoplasm</location>
    </subcellularLocation>
</comment>
<dbReference type="EMBL" id="MHKQ01000007">
    <property type="protein sequence ID" value="OGY94508.1"/>
    <property type="molecule type" value="Genomic_DNA"/>
</dbReference>
<organism evidence="4 5">
    <name type="scientific">Candidatus Komeilibacteria bacterium RIFOXYC1_FULL_37_11</name>
    <dbReference type="NCBI Taxonomy" id="1798555"/>
    <lineage>
        <taxon>Bacteria</taxon>
        <taxon>Candidatus Komeiliibacteriota</taxon>
    </lineage>
</organism>
<proteinExistence type="predicted"/>
<dbReference type="Gene3D" id="2.40.50.140">
    <property type="entry name" value="Nucleic acid-binding proteins"/>
    <property type="match status" value="1"/>
</dbReference>
<evidence type="ECO:0000259" key="3">
    <source>
        <dbReference type="PROSITE" id="PS51857"/>
    </source>
</evidence>
<evidence type="ECO:0000256" key="2">
    <source>
        <dbReference type="ARBA" id="ARBA00022490"/>
    </source>
</evidence>
<keyword evidence="2" id="KW-0963">Cytoplasm</keyword>
<dbReference type="PROSITE" id="PS51857">
    <property type="entry name" value="CSD_2"/>
    <property type="match status" value="1"/>
</dbReference>
<dbReference type="InterPro" id="IPR011129">
    <property type="entry name" value="CSD"/>
</dbReference>
<dbReference type="InterPro" id="IPR012340">
    <property type="entry name" value="NA-bd_OB-fold"/>
</dbReference>
<dbReference type="InterPro" id="IPR012156">
    <property type="entry name" value="Cold_shock_CspA"/>
</dbReference>
<reference evidence="4 5" key="1">
    <citation type="journal article" date="2016" name="Nat. Commun.">
        <title>Thousands of microbial genomes shed light on interconnected biogeochemical processes in an aquifer system.</title>
        <authorList>
            <person name="Anantharaman K."/>
            <person name="Brown C.T."/>
            <person name="Hug L.A."/>
            <person name="Sharon I."/>
            <person name="Castelle C.J."/>
            <person name="Probst A.J."/>
            <person name="Thomas B.C."/>
            <person name="Singh A."/>
            <person name="Wilkins M.J."/>
            <person name="Karaoz U."/>
            <person name="Brodie E.L."/>
            <person name="Williams K.H."/>
            <person name="Hubbard S.S."/>
            <person name="Banfield J.F."/>
        </authorList>
    </citation>
    <scope>NUCLEOTIDE SEQUENCE [LARGE SCALE GENOMIC DNA]</scope>
</reference>
<name>A0A1G2BZE1_9BACT</name>
<dbReference type="PIRSF" id="PIRSF002599">
    <property type="entry name" value="Cold_shock_A"/>
    <property type="match status" value="1"/>
</dbReference>
<accession>A0A1G2BZE1</accession>
<feature type="domain" description="CSD" evidence="3">
    <location>
        <begin position="1"/>
        <end position="65"/>
    </location>
</feature>
<evidence type="ECO:0000313" key="5">
    <source>
        <dbReference type="Proteomes" id="UP000177626"/>
    </source>
</evidence>
<dbReference type="GO" id="GO:0005737">
    <property type="term" value="C:cytoplasm"/>
    <property type="evidence" value="ECO:0007669"/>
    <property type="project" value="UniProtKB-SubCell"/>
</dbReference>
<dbReference type="Proteomes" id="UP000177626">
    <property type="component" value="Unassembled WGS sequence"/>
</dbReference>
<dbReference type="GO" id="GO:0003676">
    <property type="term" value="F:nucleic acid binding"/>
    <property type="evidence" value="ECO:0007669"/>
    <property type="project" value="InterPro"/>
</dbReference>
<dbReference type="PRINTS" id="PR00050">
    <property type="entry name" value="COLDSHOCK"/>
</dbReference>
<dbReference type="SMART" id="SM00357">
    <property type="entry name" value="CSP"/>
    <property type="match status" value="1"/>
</dbReference>
<protein>
    <submittedName>
        <fullName evidence="4">Cold-shock protein</fullName>
    </submittedName>
</protein>
<sequence>MQGIIKKIVADKKIGFISQKDVEKDTFFSSEKLDGVKFEDLKEGDTVTFEIEEGAKGPVAVKVKKA</sequence>
<evidence type="ECO:0000256" key="1">
    <source>
        <dbReference type="ARBA" id="ARBA00004496"/>
    </source>
</evidence>
<dbReference type="Pfam" id="PF00313">
    <property type="entry name" value="CSD"/>
    <property type="match status" value="1"/>
</dbReference>